<accession>A0A2R3UAG3</accession>
<evidence type="ECO:0000313" key="6">
    <source>
        <dbReference type="EMBL" id="AVQ10224.1"/>
    </source>
</evidence>
<evidence type="ECO:0000256" key="1">
    <source>
        <dbReference type="ARBA" id="ARBA00004328"/>
    </source>
</evidence>
<protein>
    <submittedName>
        <fullName evidence="6">Putative major capsid protein</fullName>
    </submittedName>
</protein>
<evidence type="ECO:0000256" key="2">
    <source>
        <dbReference type="ARBA" id="ARBA00009963"/>
    </source>
</evidence>
<dbReference type="Gene3D" id="2.60.169.10">
    <property type="entry name" value="Microviridae F protein"/>
    <property type="match status" value="2"/>
</dbReference>
<sequence length="552" mass="60051">MPLQSGQQKSVNLHKFAMVPRTDIPRSRFNRQHKLSTTFDAGYLVPIFVDEMLPGDTFSIHMTGFLRTASPMLYPIMDNLHITTFFFFVPNRLVWTNWVKMMGERDNPSDSISYTVPTCTSPATGYAVNSLQDYLGLPTVGQLAGSNTYTHNNLIPRAYNQIYNAWFRSEDLQNSVTKDVGDGPDTAANYVLLRRGKRYDYFTGALPNPQKGATAVSLPLGTSAPVYGTGKALGIYAGGSIFGLATDGAAKLVGDSAAYNTNVGTAVGGSALPTSVSIGVTPGLVSGLYADLTTATAATINTFRLAMMTQVILERDARGGTRYTEMNWAHFGVQNPDARLQRPEYLGGSTNPIIVNPTVQTSGTSASGTTTALGQLAGITQGKLNGNHGFTYSATEHGHVIGLMCVDADLSYQQGVRKMWNRQTRYDFYLPGFAALGEQAILNRELYADGSANDTAAFGYIGRWDELRYFPSMITGLFRSTATGTLDAYHLAQKFTSLPTLNDTFIKSTPPLDRVLAVSSQTGKQFIFDSFWQHNVTRALPMYGVPATLGRF</sequence>
<keyword evidence="5" id="KW-0946">Virion</keyword>
<dbReference type="InterPro" id="IPR037002">
    <property type="entry name" value="Microviridae_protein_F_sf"/>
</dbReference>
<comment type="subcellular location">
    <subcellularLocation>
        <location evidence="1">Virion</location>
    </subcellularLocation>
</comment>
<evidence type="ECO:0000256" key="5">
    <source>
        <dbReference type="ARBA" id="ARBA00022844"/>
    </source>
</evidence>
<comment type="similarity">
    <text evidence="2">Belongs to the microviridae F protein family.</text>
</comment>
<dbReference type="SUPFAM" id="SSF88645">
    <property type="entry name" value="ssDNA viruses"/>
    <property type="match status" value="1"/>
</dbReference>
<proteinExistence type="inferred from homology"/>
<dbReference type="InterPro" id="IPR016184">
    <property type="entry name" value="Capsid/spike_ssDNA_virus"/>
</dbReference>
<keyword evidence="3" id="KW-1140">T=1 icosahedral capsid protein</keyword>
<evidence type="ECO:0000256" key="3">
    <source>
        <dbReference type="ARBA" id="ARBA00022431"/>
    </source>
</evidence>
<dbReference type="Pfam" id="PF02305">
    <property type="entry name" value="Phage_F"/>
    <property type="match status" value="1"/>
</dbReference>
<dbReference type="GO" id="GO:0005198">
    <property type="term" value="F:structural molecule activity"/>
    <property type="evidence" value="ECO:0007669"/>
    <property type="project" value="InterPro"/>
</dbReference>
<dbReference type="GO" id="GO:0039615">
    <property type="term" value="C:T=1 icosahedral viral capsid"/>
    <property type="evidence" value="ECO:0007669"/>
    <property type="project" value="UniProtKB-KW"/>
</dbReference>
<organism evidence="6">
    <name type="scientific">Gokushovirinae environmental samples</name>
    <dbReference type="NCBI Taxonomy" id="1478972"/>
    <lineage>
        <taxon>Viruses</taxon>
        <taxon>Monodnaviria</taxon>
        <taxon>Sangervirae</taxon>
        <taxon>Phixviricota</taxon>
        <taxon>Malgrandaviricetes</taxon>
        <taxon>Petitvirales</taxon>
        <taxon>Microviridae</taxon>
        <taxon>environmental samples</taxon>
    </lineage>
</organism>
<reference evidence="6" key="1">
    <citation type="submission" date="2018-03" db="EMBL/GenBank/DDBJ databases">
        <title>Twenty-four Novel Viral Genomes identified from the Dushanzi Mud Volcanic Sediment in Xinjiang, China.</title>
        <authorList>
            <person name="Han L."/>
        </authorList>
    </citation>
    <scope>NUCLEOTIDE SEQUENCE</scope>
</reference>
<evidence type="ECO:0000256" key="4">
    <source>
        <dbReference type="ARBA" id="ARBA00022561"/>
    </source>
</evidence>
<dbReference type="EMBL" id="MH029523">
    <property type="protein sequence ID" value="AVQ10224.1"/>
    <property type="molecule type" value="Genomic_DNA"/>
</dbReference>
<keyword evidence="4" id="KW-0167">Capsid protein</keyword>
<name>A0A2R3UAG3_9VIRU</name>
<dbReference type="InterPro" id="IPR003514">
    <property type="entry name" value="Microviridae_protein_F"/>
</dbReference>